<organism evidence="1 2">
    <name type="scientific">Psychrobacillus insolitus</name>
    <dbReference type="NCBI Taxonomy" id="1461"/>
    <lineage>
        <taxon>Bacteria</taxon>
        <taxon>Bacillati</taxon>
        <taxon>Bacillota</taxon>
        <taxon>Bacilli</taxon>
        <taxon>Bacillales</taxon>
        <taxon>Bacillaceae</taxon>
        <taxon>Psychrobacillus</taxon>
    </lineage>
</organism>
<sequence>MYSTNECAKMLAEQGQNVLACTKDLKRIAKNKGKERSSLYERYCANQHSFNVYTYIDATIENLTEVQAFKRKMTLFGAVFAGTRTDYEAEIDVRQVEIMYEELVTAYGEMMDKLGFSDKTLVK</sequence>
<dbReference type="OrthoDB" id="2454914at2"/>
<protein>
    <submittedName>
        <fullName evidence="1">Uncharacterized protein</fullName>
    </submittedName>
</protein>
<evidence type="ECO:0000313" key="1">
    <source>
        <dbReference type="EMBL" id="PZX07459.1"/>
    </source>
</evidence>
<dbReference type="Proteomes" id="UP000248646">
    <property type="component" value="Unassembled WGS sequence"/>
</dbReference>
<accession>A0A2W7NAC5</accession>
<dbReference type="RefSeq" id="WP_111438107.1">
    <property type="nucleotide sequence ID" value="NZ_QKZI01000001.1"/>
</dbReference>
<dbReference type="AlphaFoldDB" id="A0A2W7NAC5"/>
<comment type="caution">
    <text evidence="1">The sequence shown here is derived from an EMBL/GenBank/DDBJ whole genome shotgun (WGS) entry which is preliminary data.</text>
</comment>
<reference evidence="1 2" key="1">
    <citation type="submission" date="2018-06" db="EMBL/GenBank/DDBJ databases">
        <title>Genomic Encyclopedia of Type Strains, Phase IV (KMG-IV): sequencing the most valuable type-strain genomes for metagenomic binning, comparative biology and taxonomic classification.</title>
        <authorList>
            <person name="Goeker M."/>
        </authorList>
    </citation>
    <scope>NUCLEOTIDE SEQUENCE [LARGE SCALE GENOMIC DNA]</scope>
    <source>
        <strain evidence="1 2">DSM 5</strain>
    </source>
</reference>
<keyword evidence="2" id="KW-1185">Reference proteome</keyword>
<evidence type="ECO:0000313" key="2">
    <source>
        <dbReference type="Proteomes" id="UP000248646"/>
    </source>
</evidence>
<name>A0A2W7NAC5_9BACI</name>
<gene>
    <name evidence="1" type="ORF">C7437_101575</name>
</gene>
<dbReference type="EMBL" id="QKZI01000001">
    <property type="protein sequence ID" value="PZX07459.1"/>
    <property type="molecule type" value="Genomic_DNA"/>
</dbReference>
<proteinExistence type="predicted"/>